<evidence type="ECO:0000313" key="3">
    <source>
        <dbReference type="Proteomes" id="UP001155059"/>
    </source>
</evidence>
<reference evidence="2 3" key="1">
    <citation type="journal article" date="2022" name="Int. J. Syst. Evol. Microbiol.">
        <title>Pseudomonas aegrilactucae sp. nov. and Pseudomonas morbosilactucae sp. nov., pathogens causing bacterial rot of lettuce in Japan.</title>
        <authorList>
            <person name="Sawada H."/>
            <person name="Fujikawa T."/>
            <person name="Satou M."/>
        </authorList>
    </citation>
    <scope>NUCLEOTIDE SEQUENCE [LARGE SCALE GENOMIC DNA]</scope>
    <source>
        <strain evidence="2 3">MAFF 302030</strain>
    </source>
</reference>
<evidence type="ECO:0000313" key="2">
    <source>
        <dbReference type="EMBL" id="MCK9797210.1"/>
    </source>
</evidence>
<dbReference type="SUPFAM" id="SSF51735">
    <property type="entry name" value="NAD(P)-binding Rossmann-fold domains"/>
    <property type="match status" value="1"/>
</dbReference>
<dbReference type="GO" id="GO:0004029">
    <property type="term" value="F:aldehyde dehydrogenase (NAD+) activity"/>
    <property type="evidence" value="ECO:0007669"/>
    <property type="project" value="TreeGrafter"/>
</dbReference>
<dbReference type="GO" id="GO:0005737">
    <property type="term" value="C:cytoplasm"/>
    <property type="evidence" value="ECO:0007669"/>
    <property type="project" value="TreeGrafter"/>
</dbReference>
<name>A0A9X2C4Y0_9PSED</name>
<dbReference type="PANTHER" id="PTHR48079">
    <property type="entry name" value="PROTEIN YEEZ"/>
    <property type="match status" value="1"/>
</dbReference>
<dbReference type="Gene3D" id="3.40.50.720">
    <property type="entry name" value="NAD(P)-binding Rossmann-like Domain"/>
    <property type="match status" value="1"/>
</dbReference>
<proteinExistence type="predicted"/>
<dbReference type="AlphaFoldDB" id="A0A9X2C4Y0"/>
<dbReference type="InterPro" id="IPR036291">
    <property type="entry name" value="NAD(P)-bd_dom_sf"/>
</dbReference>
<organism evidence="2 3">
    <name type="scientific">Pseudomonas morbosilactucae</name>
    <dbReference type="NCBI Taxonomy" id="2938197"/>
    <lineage>
        <taxon>Bacteria</taxon>
        <taxon>Pseudomonadati</taxon>
        <taxon>Pseudomonadota</taxon>
        <taxon>Gammaproteobacteria</taxon>
        <taxon>Pseudomonadales</taxon>
        <taxon>Pseudomonadaceae</taxon>
        <taxon>Pseudomonas</taxon>
    </lineage>
</organism>
<dbReference type="InterPro" id="IPR051783">
    <property type="entry name" value="NAD(P)-dependent_oxidoreduct"/>
</dbReference>
<dbReference type="RefSeq" id="WP_268264617.1">
    <property type="nucleotide sequence ID" value="NZ_JALQCW010000008.1"/>
</dbReference>
<feature type="domain" description="NAD-dependent epimerase/dehydratase" evidence="1">
    <location>
        <begin position="3"/>
        <end position="221"/>
    </location>
</feature>
<dbReference type="PANTHER" id="PTHR48079:SF6">
    <property type="entry name" value="NAD(P)-BINDING DOMAIN-CONTAINING PROTEIN-RELATED"/>
    <property type="match status" value="1"/>
</dbReference>
<protein>
    <submittedName>
        <fullName evidence="2">NAD(P)-dependent oxidoreductase</fullName>
    </submittedName>
</protein>
<gene>
    <name evidence="2" type="ORF">M1B34_05495</name>
</gene>
<dbReference type="Pfam" id="PF01370">
    <property type="entry name" value="Epimerase"/>
    <property type="match status" value="1"/>
</dbReference>
<reference evidence="2 3" key="2">
    <citation type="journal article" date="2023" name="Plant Pathol.">
        <title>Dismantling and reorganizing Pseudomonas marginalis sensu#lato.</title>
        <authorList>
            <person name="Sawada H."/>
            <person name="Fujikawa T."/>
            <person name="Satou M."/>
        </authorList>
    </citation>
    <scope>NUCLEOTIDE SEQUENCE [LARGE SCALE GENOMIC DNA]</scope>
    <source>
        <strain evidence="2 3">MAFF 302030</strain>
    </source>
</reference>
<comment type="caution">
    <text evidence="2">The sequence shown here is derived from an EMBL/GenBank/DDBJ whole genome shotgun (WGS) entry which is preliminary data.</text>
</comment>
<accession>A0A9X2C4Y0</accession>
<dbReference type="Proteomes" id="UP001155059">
    <property type="component" value="Unassembled WGS sequence"/>
</dbReference>
<dbReference type="InterPro" id="IPR001509">
    <property type="entry name" value="Epimerase_deHydtase"/>
</dbReference>
<sequence>MKILVTGGTGFIGRHLVWRLAGEGCEVQFSGRNPKAAAEVMAHSPAPVRWLPLEHGSPLGQRLLADASQGCDAIVHCAALSSPWGSPQAFAHANLDSTAEVIHACREHHIPRLVHLSTPSLYFNFRDRLGIREDQPLPPPVNDYARSKAQAEALLREADLAQCVILRPRAVFGPWDATLMPRLLRVMQRGAIPLMRGGNAQLDLTCVDNLVEAVWLALTRPLPRRLCIYNLSNGTPLSFKALLDQVAKHFELPLRTRRLPWRLVDRMAQLLELRARLGNGGEPLITRYGAGVLAFSQTLDISAICAELGYRPVISQDQGIAQHARWWLEQQRPPA</sequence>
<dbReference type="EMBL" id="JALQCW010000008">
    <property type="protein sequence ID" value="MCK9797210.1"/>
    <property type="molecule type" value="Genomic_DNA"/>
</dbReference>
<evidence type="ECO:0000259" key="1">
    <source>
        <dbReference type="Pfam" id="PF01370"/>
    </source>
</evidence>